<dbReference type="AlphaFoldDB" id="A0A0E9T0J9"/>
<proteinExistence type="predicted"/>
<organism evidence="1">
    <name type="scientific">Anguilla anguilla</name>
    <name type="common">European freshwater eel</name>
    <name type="synonym">Muraena anguilla</name>
    <dbReference type="NCBI Taxonomy" id="7936"/>
    <lineage>
        <taxon>Eukaryota</taxon>
        <taxon>Metazoa</taxon>
        <taxon>Chordata</taxon>
        <taxon>Craniata</taxon>
        <taxon>Vertebrata</taxon>
        <taxon>Euteleostomi</taxon>
        <taxon>Actinopterygii</taxon>
        <taxon>Neopterygii</taxon>
        <taxon>Teleostei</taxon>
        <taxon>Anguilliformes</taxon>
        <taxon>Anguillidae</taxon>
        <taxon>Anguilla</taxon>
    </lineage>
</organism>
<name>A0A0E9T0J9_ANGAN</name>
<dbReference type="EMBL" id="GBXM01061471">
    <property type="protein sequence ID" value="JAH47106.1"/>
    <property type="molecule type" value="Transcribed_RNA"/>
</dbReference>
<reference evidence="1" key="2">
    <citation type="journal article" date="2015" name="Fish Shellfish Immunol.">
        <title>Early steps in the European eel (Anguilla anguilla)-Vibrio vulnificus interaction in the gills: Role of the RtxA13 toxin.</title>
        <authorList>
            <person name="Callol A."/>
            <person name="Pajuelo D."/>
            <person name="Ebbesson L."/>
            <person name="Teles M."/>
            <person name="MacKenzie S."/>
            <person name="Amaro C."/>
        </authorList>
    </citation>
    <scope>NUCLEOTIDE SEQUENCE</scope>
</reference>
<sequence length="40" mass="4540">MSARQLLWRPPNPRHSLPAVYLSGAFLFIIRFEPGISAET</sequence>
<accession>A0A0E9T0J9</accession>
<reference evidence="1" key="1">
    <citation type="submission" date="2014-11" db="EMBL/GenBank/DDBJ databases">
        <authorList>
            <person name="Amaro Gonzalez C."/>
        </authorList>
    </citation>
    <scope>NUCLEOTIDE SEQUENCE</scope>
</reference>
<protein>
    <submittedName>
        <fullName evidence="1">Uncharacterized protein</fullName>
    </submittedName>
</protein>
<evidence type="ECO:0000313" key="1">
    <source>
        <dbReference type="EMBL" id="JAH47106.1"/>
    </source>
</evidence>